<dbReference type="PANTHER" id="PTHR46871">
    <property type="entry name" value="BROMO-ADJACENT HOMOLOGY (BAH) DOMAIN-CONTAINING PROTEIN"/>
    <property type="match status" value="1"/>
</dbReference>
<dbReference type="GO" id="GO:0006351">
    <property type="term" value="P:DNA-templated transcription"/>
    <property type="evidence" value="ECO:0007669"/>
    <property type="project" value="InterPro"/>
</dbReference>
<dbReference type="PROSITE" id="PS51321">
    <property type="entry name" value="TFIIS_CENTRAL"/>
    <property type="match status" value="1"/>
</dbReference>
<dbReference type="InterPro" id="IPR043151">
    <property type="entry name" value="BAH_sf"/>
</dbReference>
<dbReference type="GeneID" id="120271823"/>
<dbReference type="Proteomes" id="UP001515500">
    <property type="component" value="Chromosome 11"/>
</dbReference>
<feature type="compositionally biased region" description="Acidic residues" evidence="1">
    <location>
        <begin position="39"/>
        <end position="48"/>
    </location>
</feature>
<dbReference type="Gene3D" id="2.30.30.490">
    <property type="match status" value="1"/>
</dbReference>
<feature type="domain" description="BAH" evidence="2">
    <location>
        <begin position="82"/>
        <end position="201"/>
    </location>
</feature>
<dbReference type="InterPro" id="IPR003618">
    <property type="entry name" value="TFIIS_cen_dom"/>
</dbReference>
<evidence type="ECO:0000256" key="1">
    <source>
        <dbReference type="SAM" id="MobiDB-lite"/>
    </source>
</evidence>
<evidence type="ECO:0000259" key="2">
    <source>
        <dbReference type="PROSITE" id="PS51038"/>
    </source>
</evidence>
<dbReference type="SMART" id="SM00439">
    <property type="entry name" value="BAH"/>
    <property type="match status" value="1"/>
</dbReference>
<organism evidence="4 5">
    <name type="scientific">Dioscorea cayennensis subsp. rotundata</name>
    <name type="common">White Guinea yam</name>
    <name type="synonym">Dioscorea rotundata</name>
    <dbReference type="NCBI Taxonomy" id="55577"/>
    <lineage>
        <taxon>Eukaryota</taxon>
        <taxon>Viridiplantae</taxon>
        <taxon>Streptophyta</taxon>
        <taxon>Embryophyta</taxon>
        <taxon>Tracheophyta</taxon>
        <taxon>Spermatophyta</taxon>
        <taxon>Magnoliopsida</taxon>
        <taxon>Liliopsida</taxon>
        <taxon>Dioscoreales</taxon>
        <taxon>Dioscoreaceae</taxon>
        <taxon>Dioscorea</taxon>
    </lineage>
</organism>
<dbReference type="Pfam" id="PF07500">
    <property type="entry name" value="TFIIS_M"/>
    <property type="match status" value="1"/>
</dbReference>
<dbReference type="InterPro" id="IPR036575">
    <property type="entry name" value="TFIIS_cen_dom_sf"/>
</dbReference>
<dbReference type="GO" id="GO:0003682">
    <property type="term" value="F:chromatin binding"/>
    <property type="evidence" value="ECO:0007669"/>
    <property type="project" value="InterPro"/>
</dbReference>
<dbReference type="SUPFAM" id="SSF46942">
    <property type="entry name" value="Elongation factor TFIIS domain 2"/>
    <property type="match status" value="1"/>
</dbReference>
<evidence type="ECO:0000259" key="3">
    <source>
        <dbReference type="PROSITE" id="PS51321"/>
    </source>
</evidence>
<feature type="domain" description="TFIIS central" evidence="3">
    <location>
        <begin position="301"/>
        <end position="432"/>
    </location>
</feature>
<dbReference type="Gene3D" id="1.10.472.30">
    <property type="entry name" value="Transcription elongation factor S-II, central domain"/>
    <property type="match status" value="1"/>
</dbReference>
<feature type="compositionally biased region" description="Basic and acidic residues" evidence="1">
    <location>
        <begin position="18"/>
        <end position="30"/>
    </location>
</feature>
<sequence>MTKRRFSDNECDGGAGIGDRKEEVKQENSRKNGSVFEASGEEAANDDLEVEEAAKPIGMPVRVSGKGRNRNLHFESFEHYGNVYKLNDNVLLSPEHVKEKPYIAIIKDITQDVNGSVMVTGQWFYRPEEATKEGGGTWQGRDTREIYFSSHIDELPAECVMHKCVIHFIPMHKQPPIRTEYPGFIVQKFYDTLQKKLWKLNEYDLDDDVKREITRLVNETRKRLGELPDIVEDAPASVKDKLKGKFQIRNPAPPPPNALRGGMTVASSHGVKVDSPSASIPDVSKYLNILVKFKAETGVANRDKWLAKLLQVIEPSCNLKEYQSAEKSTNENGNGFGRICWPDTAVSVIAALEKASFDAFSSDFQKYNQKMRQLDFNLKGVLARRLLNKELDAAVIINMLPNELKDGFTAQEKTSKEPDVSKKMQMTDARCPRCMEKKVGVASIIQTAGHMDRYQLECNGCGRTWYTSRDAVSFLTTDSPTNTAKPN</sequence>
<dbReference type="PROSITE" id="PS51038">
    <property type="entry name" value="BAH"/>
    <property type="match status" value="1"/>
</dbReference>
<protein>
    <submittedName>
        <fullName evidence="5">Uncharacterized protein LOC120271823</fullName>
    </submittedName>
</protein>
<dbReference type="AlphaFoldDB" id="A0AB40C6K0"/>
<feature type="region of interest" description="Disordered" evidence="1">
    <location>
        <begin position="1"/>
        <end position="48"/>
    </location>
</feature>
<gene>
    <name evidence="5" type="primary">LOC120271823</name>
</gene>
<dbReference type="InterPro" id="IPR001025">
    <property type="entry name" value="BAH_dom"/>
</dbReference>
<dbReference type="PANTHER" id="PTHR46871:SF1">
    <property type="entry name" value="BROMO-ADJACENT HOMOLOGY (BAH) DOMAIN-CONTAINING PROTEIN"/>
    <property type="match status" value="1"/>
</dbReference>
<name>A0AB40C6K0_DIOCR</name>
<proteinExistence type="predicted"/>
<evidence type="ECO:0000313" key="4">
    <source>
        <dbReference type="Proteomes" id="UP001515500"/>
    </source>
</evidence>
<keyword evidence="4" id="KW-1185">Reference proteome</keyword>
<accession>A0AB40C6K0</accession>
<reference evidence="5" key="1">
    <citation type="submission" date="2025-08" db="UniProtKB">
        <authorList>
            <consortium name="RefSeq"/>
        </authorList>
    </citation>
    <scope>IDENTIFICATION</scope>
</reference>
<dbReference type="Pfam" id="PF01426">
    <property type="entry name" value="BAH"/>
    <property type="match status" value="1"/>
</dbReference>
<evidence type="ECO:0000313" key="5">
    <source>
        <dbReference type="RefSeq" id="XP_039134431.1"/>
    </source>
</evidence>
<dbReference type="RefSeq" id="XP_039134431.1">
    <property type="nucleotide sequence ID" value="XM_039278497.1"/>
</dbReference>